<evidence type="ECO:0000313" key="2">
    <source>
        <dbReference type="EMBL" id="MSS59831.1"/>
    </source>
</evidence>
<organism evidence="2 3">
    <name type="scientific">Stecheria intestinalis</name>
    <dbReference type="NCBI Taxonomy" id="2606630"/>
    <lineage>
        <taxon>Bacteria</taxon>
        <taxon>Bacillati</taxon>
        <taxon>Bacillota</taxon>
        <taxon>Erysipelotrichia</taxon>
        <taxon>Erysipelotrichales</taxon>
        <taxon>Erysipelotrichaceae</taxon>
        <taxon>Stecheria</taxon>
    </lineage>
</organism>
<gene>
    <name evidence="2" type="ORF">FYJ51_13105</name>
</gene>
<feature type="non-terminal residue" evidence="2">
    <location>
        <position position="1"/>
    </location>
</feature>
<dbReference type="InterPro" id="IPR004291">
    <property type="entry name" value="Transposase_IS66_central"/>
</dbReference>
<keyword evidence="3" id="KW-1185">Reference proteome</keyword>
<proteinExistence type="predicted"/>
<accession>A0A7X2NUP0</accession>
<comment type="caution">
    <text evidence="2">The sequence shown here is derived from an EMBL/GenBank/DDBJ whole genome shotgun (WGS) entry which is preliminary data.</text>
</comment>
<evidence type="ECO:0000313" key="3">
    <source>
        <dbReference type="Proteomes" id="UP000461880"/>
    </source>
</evidence>
<dbReference type="RefSeq" id="WP_154505996.1">
    <property type="nucleotide sequence ID" value="NZ_VUMN01000056.1"/>
</dbReference>
<dbReference type="Pfam" id="PF03050">
    <property type="entry name" value="DDE_Tnp_IS66"/>
    <property type="match status" value="1"/>
</dbReference>
<dbReference type="PANTHER" id="PTHR33678">
    <property type="entry name" value="BLL1576 PROTEIN"/>
    <property type="match status" value="1"/>
</dbReference>
<sequence length="378" mass="44480">VKKRTDLYPESTEVDGHKMKEIAPEVIRISHYQRAEYYTEEIICHRFAYTFITEEGEEKTIIHEVPKEKKPKRMIKNSPASPELPAHFAYEKYILGLPFDRIAKHLSNNGIPLSKQYICQLVIHCGEKYLKAVIDRMTADLRQCHVVNMDETELEVLEWLQKEGRQACRIWGALTGPFEKRQMALFFYSKTREQSFLYEILGTQFHGMIQSDGYQAYTNYLPALMKVGCMGHARRKFFDAMTADKETYSAFKKAKQKGEKEKILRQYPRFADTFKMVAKMDKLFDIERSLKAEQADPERIKEVRNEKARPIMEEIHEYNNYLKVTYLQTGKLGEAVTYLNNQWEYLMNYLKDGEVALSNNLALSSHYYYPHFSLSRLF</sequence>
<dbReference type="Proteomes" id="UP000461880">
    <property type="component" value="Unassembled WGS sequence"/>
</dbReference>
<dbReference type="PANTHER" id="PTHR33678:SF2">
    <property type="match status" value="1"/>
</dbReference>
<protein>
    <submittedName>
        <fullName evidence="2">IS66 family transposase</fullName>
    </submittedName>
</protein>
<name>A0A7X2NUP0_9FIRM</name>
<reference evidence="2 3" key="1">
    <citation type="submission" date="2019-08" db="EMBL/GenBank/DDBJ databases">
        <title>In-depth cultivation of the pig gut microbiome towards novel bacterial diversity and tailored functional studies.</title>
        <authorList>
            <person name="Wylensek D."/>
            <person name="Hitch T.C.A."/>
            <person name="Clavel T."/>
        </authorList>
    </citation>
    <scope>NUCLEOTIDE SEQUENCE [LARGE SCALE GENOMIC DNA]</scope>
    <source>
        <strain evidence="2 3">Oil+RF-744-GAM-WT-6</strain>
    </source>
</reference>
<dbReference type="AlphaFoldDB" id="A0A7X2NUP0"/>
<evidence type="ECO:0000259" key="1">
    <source>
        <dbReference type="Pfam" id="PF03050"/>
    </source>
</evidence>
<dbReference type="EMBL" id="VUMN01000056">
    <property type="protein sequence ID" value="MSS59831.1"/>
    <property type="molecule type" value="Genomic_DNA"/>
</dbReference>
<dbReference type="InterPro" id="IPR052344">
    <property type="entry name" value="Transposase-related"/>
</dbReference>
<feature type="domain" description="Transposase IS66 central" evidence="1">
    <location>
        <begin position="78"/>
        <end position="362"/>
    </location>
</feature>
<dbReference type="NCBIfam" id="NF033517">
    <property type="entry name" value="transpos_IS66"/>
    <property type="match status" value="1"/>
</dbReference>